<dbReference type="PANTHER" id="PTHR10625:SF38">
    <property type="entry name" value="HISTONE DEACETYLASE 6, ISOFORM G"/>
    <property type="match status" value="1"/>
</dbReference>
<accession>A0A3P7ZKZ4</accession>
<dbReference type="PRINTS" id="PR01270">
    <property type="entry name" value="HDASUPER"/>
</dbReference>
<dbReference type="GO" id="GO:0000118">
    <property type="term" value="C:histone deacetylase complex"/>
    <property type="evidence" value="ECO:0007669"/>
    <property type="project" value="TreeGrafter"/>
</dbReference>
<comment type="catalytic activity">
    <reaction evidence="1">
        <text>N(6)-acetyl-L-lysyl-[histone] + H2O = L-lysyl-[histone] + acetate</text>
        <dbReference type="Rhea" id="RHEA:58196"/>
        <dbReference type="Rhea" id="RHEA-COMP:9845"/>
        <dbReference type="Rhea" id="RHEA-COMP:11338"/>
        <dbReference type="ChEBI" id="CHEBI:15377"/>
        <dbReference type="ChEBI" id="CHEBI:29969"/>
        <dbReference type="ChEBI" id="CHEBI:30089"/>
        <dbReference type="ChEBI" id="CHEBI:61930"/>
        <dbReference type="EC" id="3.5.1.98"/>
    </reaction>
</comment>
<dbReference type="OrthoDB" id="424012at2759"/>
<dbReference type="EMBL" id="UZAH01028475">
    <property type="protein sequence ID" value="VDP00411.1"/>
    <property type="molecule type" value="Genomic_DNA"/>
</dbReference>
<dbReference type="SUPFAM" id="SSF52768">
    <property type="entry name" value="Arginase/deacetylase"/>
    <property type="match status" value="1"/>
</dbReference>
<sequence length="406" mass="45876">MARSGTLEYKTTIGFNVNQHLHYNTVCVDHPESPSRIDECRAMLQESGLLTECQVVEEFPALDELDLRQSHAESHVNKMLNGSTTQDQKALNKLCEDYDSVFMTPIVSIVALVSPGHLQIPNAFALVRPPGHHADRFSASGFCIFNNAAQAAEAAFNFGADRILIVDLDVHHGNGTQQIFYEDKRVLYFSIHRYETGSFWPHSRESNYDHIGEYEGKGYNVNVLLFWTSCGDADYMAIFWNVLWPLASQFRPDFVIVSAGFDSCEYDPLGGMQLSPDAYSHIVYHLSALAQGRVLCVLEGGYNHSVVAVGVHRCVRVLCGYKPFPLEILKRPRIRYSIFCMLDLTKVAAVRLEESKVWDYYNTVDNAAQFSTVESCLNCISALRGIWACFDFYNISGPWKDFEWSL</sequence>
<evidence type="ECO:0000313" key="4">
    <source>
        <dbReference type="Proteomes" id="UP000050761"/>
    </source>
</evidence>
<dbReference type="Pfam" id="PF00850">
    <property type="entry name" value="Hist_deacetyl"/>
    <property type="match status" value="1"/>
</dbReference>
<accession>A0A183G0N4</accession>
<reference evidence="5" key="2">
    <citation type="submission" date="2019-09" db="UniProtKB">
        <authorList>
            <consortium name="WormBaseParasite"/>
        </authorList>
    </citation>
    <scope>IDENTIFICATION</scope>
</reference>
<name>A0A183G0N4_HELPZ</name>
<evidence type="ECO:0000259" key="2">
    <source>
        <dbReference type="Pfam" id="PF00850"/>
    </source>
</evidence>
<dbReference type="InterPro" id="IPR023801">
    <property type="entry name" value="His_deacetylse_dom"/>
</dbReference>
<dbReference type="GO" id="GO:0040029">
    <property type="term" value="P:epigenetic regulation of gene expression"/>
    <property type="evidence" value="ECO:0007669"/>
    <property type="project" value="TreeGrafter"/>
</dbReference>
<dbReference type="Proteomes" id="UP000050761">
    <property type="component" value="Unassembled WGS sequence"/>
</dbReference>
<dbReference type="InterPro" id="IPR023696">
    <property type="entry name" value="Ureohydrolase_dom_sf"/>
</dbReference>
<dbReference type="AlphaFoldDB" id="A0A183G0N4"/>
<feature type="domain" description="Histone deacetylase" evidence="2">
    <location>
        <begin position="30"/>
        <end position="317"/>
    </location>
</feature>
<dbReference type="GO" id="GO:0141221">
    <property type="term" value="F:histone deacetylase activity, hydrolytic mechanism"/>
    <property type="evidence" value="ECO:0007669"/>
    <property type="project" value="UniProtKB-EC"/>
</dbReference>
<proteinExistence type="predicted"/>
<organism evidence="4 5">
    <name type="scientific">Heligmosomoides polygyrus</name>
    <name type="common">Parasitic roundworm</name>
    <dbReference type="NCBI Taxonomy" id="6339"/>
    <lineage>
        <taxon>Eukaryota</taxon>
        <taxon>Metazoa</taxon>
        <taxon>Ecdysozoa</taxon>
        <taxon>Nematoda</taxon>
        <taxon>Chromadorea</taxon>
        <taxon>Rhabditida</taxon>
        <taxon>Rhabditina</taxon>
        <taxon>Rhabditomorpha</taxon>
        <taxon>Strongyloidea</taxon>
        <taxon>Heligmosomidae</taxon>
        <taxon>Heligmosomoides</taxon>
    </lineage>
</organism>
<evidence type="ECO:0000313" key="5">
    <source>
        <dbReference type="WBParaSite" id="HPBE_0001466601-mRNA-1"/>
    </source>
</evidence>
<gene>
    <name evidence="3" type="ORF">HPBE_LOCUS14667</name>
</gene>
<evidence type="ECO:0000313" key="3">
    <source>
        <dbReference type="EMBL" id="VDP00411.1"/>
    </source>
</evidence>
<dbReference type="InterPro" id="IPR000286">
    <property type="entry name" value="HDACs"/>
</dbReference>
<keyword evidence="4" id="KW-1185">Reference proteome</keyword>
<dbReference type="Gene3D" id="3.40.800.20">
    <property type="entry name" value="Histone deacetylase domain"/>
    <property type="match status" value="1"/>
</dbReference>
<dbReference type="PANTHER" id="PTHR10625">
    <property type="entry name" value="HISTONE DEACETYLASE HDAC1-RELATED"/>
    <property type="match status" value="1"/>
</dbReference>
<evidence type="ECO:0000256" key="1">
    <source>
        <dbReference type="ARBA" id="ARBA00048287"/>
    </source>
</evidence>
<protein>
    <submittedName>
        <fullName evidence="5">Hist_deacetyl domain-containing protein</fullName>
    </submittedName>
</protein>
<dbReference type="InterPro" id="IPR037138">
    <property type="entry name" value="His_deacetylse_dom_sf"/>
</dbReference>
<dbReference type="WBParaSite" id="HPBE_0001466601-mRNA-1">
    <property type="protein sequence ID" value="HPBE_0001466601-mRNA-1"/>
    <property type="gene ID" value="HPBE_0001466601"/>
</dbReference>
<reference evidence="3 4" key="1">
    <citation type="submission" date="2018-11" db="EMBL/GenBank/DDBJ databases">
        <authorList>
            <consortium name="Pathogen Informatics"/>
        </authorList>
    </citation>
    <scope>NUCLEOTIDE SEQUENCE [LARGE SCALE GENOMIC DNA]</scope>
</reference>